<accession>A0A7R9A5J5</accession>
<dbReference type="EMBL" id="CAJPEV010000581">
    <property type="protein sequence ID" value="CAG0886660.1"/>
    <property type="molecule type" value="Genomic_DNA"/>
</dbReference>
<feature type="region of interest" description="Disordered" evidence="1">
    <location>
        <begin position="1"/>
        <end position="143"/>
    </location>
</feature>
<evidence type="ECO:0000256" key="1">
    <source>
        <dbReference type="SAM" id="MobiDB-lite"/>
    </source>
</evidence>
<dbReference type="Proteomes" id="UP000677054">
    <property type="component" value="Unassembled WGS sequence"/>
</dbReference>
<feature type="region of interest" description="Disordered" evidence="1">
    <location>
        <begin position="217"/>
        <end position="253"/>
    </location>
</feature>
<keyword evidence="3" id="KW-1185">Reference proteome</keyword>
<evidence type="ECO:0000313" key="2">
    <source>
        <dbReference type="EMBL" id="CAD7244195.1"/>
    </source>
</evidence>
<proteinExistence type="predicted"/>
<feature type="compositionally biased region" description="Basic and acidic residues" evidence="1">
    <location>
        <begin position="125"/>
        <end position="139"/>
    </location>
</feature>
<organism evidence="2">
    <name type="scientific">Darwinula stevensoni</name>
    <dbReference type="NCBI Taxonomy" id="69355"/>
    <lineage>
        <taxon>Eukaryota</taxon>
        <taxon>Metazoa</taxon>
        <taxon>Ecdysozoa</taxon>
        <taxon>Arthropoda</taxon>
        <taxon>Crustacea</taxon>
        <taxon>Oligostraca</taxon>
        <taxon>Ostracoda</taxon>
        <taxon>Podocopa</taxon>
        <taxon>Podocopida</taxon>
        <taxon>Darwinulocopina</taxon>
        <taxon>Darwinuloidea</taxon>
        <taxon>Darwinulidae</taxon>
        <taxon>Darwinula</taxon>
    </lineage>
</organism>
<sequence length="253" mass="28431">MGKAPSASPAPADARPHILGMTTEEKPRCEGRLPTNAGKKEVGGEDPVPSNNLLRSRSIANSKPSEKKKIARFGLASQPGSARTVSRSQPKRNHDRRVLRPPSKDLHPSDRPIFRSSLVFSSRRPQTERNEEDSTRFENEGPFPGSARFNITFDELILTMEPLFPTDGEAMFTMEQLHRLGIGFHDRPRILYRHSGDRTASSGDRKMLDFRLEFTTTTPQPKRPFHLTHPTGPKAPPRSPRNTTLSLTEHQRT</sequence>
<name>A0A7R9A5J5_9CRUS</name>
<feature type="compositionally biased region" description="Polar residues" evidence="1">
    <location>
        <begin position="78"/>
        <end position="88"/>
    </location>
</feature>
<gene>
    <name evidence="2" type="ORF">DSTB1V02_LOCUS4096</name>
</gene>
<feature type="compositionally biased region" description="Low complexity" evidence="1">
    <location>
        <begin position="1"/>
        <end position="13"/>
    </location>
</feature>
<evidence type="ECO:0000313" key="3">
    <source>
        <dbReference type="Proteomes" id="UP000677054"/>
    </source>
</evidence>
<reference evidence="2" key="1">
    <citation type="submission" date="2020-11" db="EMBL/GenBank/DDBJ databases">
        <authorList>
            <person name="Tran Van P."/>
        </authorList>
    </citation>
    <scope>NUCLEOTIDE SEQUENCE</scope>
</reference>
<dbReference type="AlphaFoldDB" id="A0A7R9A5J5"/>
<protein>
    <submittedName>
        <fullName evidence="2">Uncharacterized protein</fullName>
    </submittedName>
</protein>
<feature type="compositionally biased region" description="Polar residues" evidence="1">
    <location>
        <begin position="240"/>
        <end position="253"/>
    </location>
</feature>
<dbReference type="EMBL" id="LR900098">
    <property type="protein sequence ID" value="CAD7244195.1"/>
    <property type="molecule type" value="Genomic_DNA"/>
</dbReference>
<feature type="compositionally biased region" description="Polar residues" evidence="1">
    <location>
        <begin position="49"/>
        <end position="63"/>
    </location>
</feature>
<feature type="compositionally biased region" description="Basic and acidic residues" evidence="1">
    <location>
        <begin position="96"/>
        <end position="113"/>
    </location>
</feature>